<dbReference type="GO" id="GO:0016242">
    <property type="term" value="P:negative regulation of macroautophagy"/>
    <property type="evidence" value="ECO:0007669"/>
    <property type="project" value="TreeGrafter"/>
</dbReference>
<dbReference type="EC" id="2.7.11.1" evidence="12"/>
<dbReference type="Pfam" id="PF11865">
    <property type="entry name" value="mTOR_dom"/>
    <property type="match status" value="1"/>
</dbReference>
<evidence type="ECO:0000256" key="10">
    <source>
        <dbReference type="ARBA" id="ARBA00047899"/>
    </source>
</evidence>
<dbReference type="InterPro" id="IPR016024">
    <property type="entry name" value="ARM-type_fold"/>
</dbReference>
<dbReference type="GO" id="GO:0044877">
    <property type="term" value="F:protein-containing complex binding"/>
    <property type="evidence" value="ECO:0007669"/>
    <property type="project" value="InterPro"/>
</dbReference>
<organism evidence="16 18">
    <name type="scientific">Rozella allomycis (strain CSF55)</name>
    <dbReference type="NCBI Taxonomy" id="988480"/>
    <lineage>
        <taxon>Eukaryota</taxon>
        <taxon>Fungi</taxon>
        <taxon>Fungi incertae sedis</taxon>
        <taxon>Cryptomycota</taxon>
        <taxon>Cryptomycota incertae sedis</taxon>
        <taxon>Rozella</taxon>
    </lineage>
</organism>
<dbReference type="SMART" id="SM01345">
    <property type="entry name" value="Rapamycin_bind"/>
    <property type="match status" value="1"/>
</dbReference>
<reference evidence="17" key="3">
    <citation type="submission" date="2018-08" db="EMBL/GenBank/DDBJ databases">
        <title>Leveraging single-cell genomics to expand the Fungal Tree of Life.</title>
        <authorList>
            <consortium name="DOE Joint Genome Institute"/>
            <person name="Ahrendt S.R."/>
            <person name="Quandt C.A."/>
            <person name="Ciobanu D."/>
            <person name="Clum A."/>
            <person name="Salamov A."/>
            <person name="Andreopoulos B."/>
            <person name="Cheng J.-F."/>
            <person name="Woyke T."/>
            <person name="Pelin A."/>
            <person name="Henrissat B."/>
            <person name="Reynolds N."/>
            <person name="Benny G.L."/>
            <person name="Smith M.E."/>
            <person name="James T.Y."/>
            <person name="Grigoriev I.V."/>
        </authorList>
    </citation>
    <scope>NUCLEOTIDE SEQUENCE</scope>
    <source>
        <strain evidence="17">CSF55</strain>
    </source>
</reference>
<evidence type="ECO:0000313" key="17">
    <source>
        <dbReference type="EMBL" id="RKP21108.1"/>
    </source>
</evidence>
<dbReference type="InterPro" id="IPR003152">
    <property type="entry name" value="FATC_dom"/>
</dbReference>
<name>A0A075AXJ6_ROZAC</name>
<dbReference type="InterPro" id="IPR026683">
    <property type="entry name" value="TOR_cat"/>
</dbReference>
<evidence type="ECO:0000259" key="15">
    <source>
        <dbReference type="PROSITE" id="PS51190"/>
    </source>
</evidence>
<dbReference type="GO" id="GO:0005737">
    <property type="term" value="C:cytoplasm"/>
    <property type="evidence" value="ECO:0007669"/>
    <property type="project" value="TreeGrafter"/>
</dbReference>
<dbReference type="SMART" id="SM01346">
    <property type="entry name" value="DUF3385"/>
    <property type="match status" value="1"/>
</dbReference>
<dbReference type="HOGENOM" id="CLU_000178_7_1_1"/>
<dbReference type="InterPro" id="IPR050517">
    <property type="entry name" value="DDR_Repair_Kinase"/>
</dbReference>
<proteinExistence type="inferred from homology"/>
<dbReference type="Gene3D" id="1.20.120.150">
    <property type="entry name" value="FKBP12-rapamycin binding domain"/>
    <property type="match status" value="1"/>
</dbReference>
<comment type="catalytic activity">
    <reaction evidence="11">
        <text>L-seryl-[protein] + ATP = O-phospho-L-seryl-[protein] + ADP + H(+)</text>
        <dbReference type="Rhea" id="RHEA:17989"/>
        <dbReference type="Rhea" id="RHEA-COMP:9863"/>
        <dbReference type="Rhea" id="RHEA-COMP:11604"/>
        <dbReference type="ChEBI" id="CHEBI:15378"/>
        <dbReference type="ChEBI" id="CHEBI:29999"/>
        <dbReference type="ChEBI" id="CHEBI:30616"/>
        <dbReference type="ChEBI" id="CHEBI:83421"/>
        <dbReference type="ChEBI" id="CHEBI:456216"/>
        <dbReference type="EC" id="2.7.11.1"/>
    </reaction>
</comment>
<dbReference type="PROSITE" id="PS00916">
    <property type="entry name" value="PI3_4_KINASE_2"/>
    <property type="match status" value="1"/>
</dbReference>
<evidence type="ECO:0000256" key="2">
    <source>
        <dbReference type="ARBA" id="ARBA00022527"/>
    </source>
</evidence>
<dbReference type="FunFam" id="1.25.10.10:FF:000371">
    <property type="entry name" value="Serine/threonine-protein kinase TOR"/>
    <property type="match status" value="1"/>
</dbReference>
<dbReference type="InterPro" id="IPR000403">
    <property type="entry name" value="PI3/4_kinase_cat_dom"/>
</dbReference>
<dbReference type="FunFam" id="3.30.1010.10:FF:000004">
    <property type="entry name" value="Serine/threonine-protein kinase TOR"/>
    <property type="match status" value="1"/>
</dbReference>
<dbReference type="InterPro" id="IPR011989">
    <property type="entry name" value="ARM-like"/>
</dbReference>
<dbReference type="GO" id="GO:1901992">
    <property type="term" value="P:positive regulation of mitotic cell cycle phase transition"/>
    <property type="evidence" value="ECO:0007669"/>
    <property type="project" value="UniProtKB-ARBA"/>
</dbReference>
<dbReference type="InterPro" id="IPR003151">
    <property type="entry name" value="PIK-rel_kinase_FAT"/>
</dbReference>
<dbReference type="OMA" id="MRQHSAK"/>
<feature type="domain" description="PI3K/PI4K catalytic" evidence="13">
    <location>
        <begin position="1950"/>
        <end position="2268"/>
    </location>
</feature>
<dbReference type="InterPro" id="IPR024585">
    <property type="entry name" value="mTOR_dom"/>
</dbReference>
<dbReference type="Proteomes" id="UP000281549">
    <property type="component" value="Unassembled WGS sequence"/>
</dbReference>
<dbReference type="CDD" id="cd05169">
    <property type="entry name" value="PIKKc_TOR"/>
    <property type="match status" value="1"/>
</dbReference>
<dbReference type="GO" id="GO:0031931">
    <property type="term" value="C:TORC1 complex"/>
    <property type="evidence" value="ECO:0007669"/>
    <property type="project" value="TreeGrafter"/>
</dbReference>
<dbReference type="InterPro" id="IPR057564">
    <property type="entry name" value="HEAT_ATR"/>
</dbReference>
<dbReference type="InterPro" id="IPR014009">
    <property type="entry name" value="PIK_FAT"/>
</dbReference>
<dbReference type="SUPFAM" id="SSF48371">
    <property type="entry name" value="ARM repeat"/>
    <property type="match status" value="2"/>
</dbReference>
<evidence type="ECO:0000313" key="19">
    <source>
        <dbReference type="Proteomes" id="UP000281549"/>
    </source>
</evidence>
<evidence type="ECO:0000256" key="5">
    <source>
        <dbReference type="ARBA" id="ARBA00022741"/>
    </source>
</evidence>
<reference evidence="16 18" key="1">
    <citation type="journal article" date="2013" name="Curr. Biol.">
        <title>Shared signatures of parasitism and phylogenomics unite Cryptomycota and microsporidia.</title>
        <authorList>
            <person name="James T.Y."/>
            <person name="Pelin A."/>
            <person name="Bonen L."/>
            <person name="Ahrendt S."/>
            <person name="Sain D."/>
            <person name="Corradi N."/>
            <person name="Stajich J.E."/>
        </authorList>
    </citation>
    <scope>NUCLEOTIDE SEQUENCE [LARGE SCALE GENOMIC DNA]</scope>
    <source>
        <strain evidence="16 18">CSF55</strain>
        <strain evidence="16 18">CSF55</strain>
    </source>
</reference>
<dbReference type="InterPro" id="IPR011009">
    <property type="entry name" value="Kinase-like_dom_sf"/>
</dbReference>
<dbReference type="GO" id="GO:0005524">
    <property type="term" value="F:ATP binding"/>
    <property type="evidence" value="ECO:0007669"/>
    <property type="project" value="UniProtKB-KW"/>
</dbReference>
<reference evidence="19" key="2">
    <citation type="journal article" date="2018" name="Nat. Microbiol.">
        <title>Leveraging single-cell genomics to expand the fungal tree of life.</title>
        <authorList>
            <person name="Ahrendt S.R."/>
            <person name="Quandt C.A."/>
            <person name="Ciobanu D."/>
            <person name="Clum A."/>
            <person name="Salamov A."/>
            <person name="Andreopoulos B."/>
            <person name="Cheng J.F."/>
            <person name="Woyke T."/>
            <person name="Pelin A."/>
            <person name="Henrissat B."/>
            <person name="Reynolds N.K."/>
            <person name="Benny G.L."/>
            <person name="Smith M.E."/>
            <person name="James T.Y."/>
            <person name="Grigoriev I.V."/>
        </authorList>
    </citation>
    <scope>NUCLEOTIDE SEQUENCE [LARGE SCALE GENOMIC DNA]</scope>
    <source>
        <strain evidence="19">CSF55</strain>
    </source>
</reference>
<evidence type="ECO:0000256" key="6">
    <source>
        <dbReference type="ARBA" id="ARBA00022777"/>
    </source>
</evidence>
<accession>A0A075AXJ6</accession>
<feature type="domain" description="FAT" evidence="14">
    <location>
        <begin position="1209"/>
        <end position="1776"/>
    </location>
</feature>
<dbReference type="PROSITE" id="PS50290">
    <property type="entry name" value="PI3_4_KINASE_3"/>
    <property type="match status" value="1"/>
</dbReference>
<evidence type="ECO:0000256" key="3">
    <source>
        <dbReference type="ARBA" id="ARBA00022679"/>
    </source>
</evidence>
<dbReference type="SUPFAM" id="SSF47212">
    <property type="entry name" value="FKBP12-rapamycin-binding domain of FKBP-rapamycin-associated protein (FRAP)"/>
    <property type="match status" value="1"/>
</dbReference>
<evidence type="ECO:0000256" key="7">
    <source>
        <dbReference type="ARBA" id="ARBA00022840"/>
    </source>
</evidence>
<evidence type="ECO:0000259" key="13">
    <source>
        <dbReference type="PROSITE" id="PS50290"/>
    </source>
</evidence>
<dbReference type="GO" id="GO:0031137">
    <property type="term" value="P:regulation of conjugation with cellular fusion"/>
    <property type="evidence" value="ECO:0007669"/>
    <property type="project" value="UniProtKB-ARBA"/>
</dbReference>
<dbReference type="SMART" id="SM01343">
    <property type="entry name" value="FATC"/>
    <property type="match status" value="1"/>
</dbReference>
<evidence type="ECO:0000256" key="9">
    <source>
        <dbReference type="ARBA" id="ARBA00023306"/>
    </source>
</evidence>
<keyword evidence="5 12" id="KW-0547">Nucleotide-binding</keyword>
<dbReference type="Gene3D" id="1.10.1070.11">
    <property type="entry name" value="Phosphatidylinositol 3-/4-kinase, catalytic domain"/>
    <property type="match status" value="1"/>
</dbReference>
<dbReference type="GO" id="GO:0038202">
    <property type="term" value="P:TORC1 signaling"/>
    <property type="evidence" value="ECO:0007669"/>
    <property type="project" value="TreeGrafter"/>
</dbReference>
<evidence type="ECO:0000313" key="18">
    <source>
        <dbReference type="Proteomes" id="UP000030755"/>
    </source>
</evidence>
<keyword evidence="4" id="KW-0677">Repeat</keyword>
<evidence type="ECO:0000256" key="8">
    <source>
        <dbReference type="ARBA" id="ARBA00023254"/>
    </source>
</evidence>
<evidence type="ECO:0000256" key="4">
    <source>
        <dbReference type="ARBA" id="ARBA00022737"/>
    </source>
</evidence>
<feature type="domain" description="FATC" evidence="15">
    <location>
        <begin position="2276"/>
        <end position="2308"/>
    </location>
</feature>
<keyword evidence="7 12" id="KW-0067">ATP-binding</keyword>
<dbReference type="SMART" id="SM00146">
    <property type="entry name" value="PI3Kc"/>
    <property type="match status" value="1"/>
</dbReference>
<dbReference type="GO" id="GO:0004674">
    <property type="term" value="F:protein serine/threonine kinase activity"/>
    <property type="evidence" value="ECO:0007669"/>
    <property type="project" value="UniProtKB-KW"/>
</dbReference>
<dbReference type="InterPro" id="IPR009076">
    <property type="entry name" value="FRB_dom"/>
</dbReference>
<dbReference type="PANTHER" id="PTHR11139">
    <property type="entry name" value="ATAXIA TELANGIECTASIA MUTATED ATM -RELATED"/>
    <property type="match status" value="1"/>
</dbReference>
<dbReference type="STRING" id="988480.A0A075AXJ6"/>
<dbReference type="EMBL" id="KE561068">
    <property type="protein sequence ID" value="EPZ33264.1"/>
    <property type="molecule type" value="Genomic_DNA"/>
</dbReference>
<keyword evidence="9" id="KW-0131">Cell cycle</keyword>
<dbReference type="PROSITE" id="PS51189">
    <property type="entry name" value="FAT"/>
    <property type="match status" value="1"/>
</dbReference>
<comment type="similarity">
    <text evidence="1 12">Belongs to the PI3/PI4-kinase family.</text>
</comment>
<dbReference type="GO" id="GO:0051321">
    <property type="term" value="P:meiotic cell cycle"/>
    <property type="evidence" value="ECO:0007669"/>
    <property type="project" value="UniProtKB-KW"/>
</dbReference>
<dbReference type="OrthoDB" id="381190at2759"/>
<sequence>MEELVRILGDLSVTETRVPASHELYNHITYISREMSAEQFSKYLNDVNKRIFELIHSPSMNDKLAGIYAITTLIDFQTEENATKITRFANYLRMVLPSSDLQVIVSGARALGKLAQCGGTLTADFVDFEMRRALDWLQGDRNEHKRLSAVYIVMELAKNAPSLVYSYVGQIIDSIWCALRDPKQVVREAASGCLDTCLELIGLRESQFKIQWYKKIYDEALKGIKMNNVESIHGSLLAVKSILTGTGDNLAEKYNEICEITIKYKDYKDAVVRKTVLVIIPLLAEYDVQQFCSFYLTTFCSHILNMMKKEKERGNLFESFGLIAKQVQHSITEFIDQIFSFIKDTLTNKNKNKLVEDGVYVCIGCLAEALGQTMSRKIEEILDPLFLNGLSLPLFECLIKITKALPNFNSVIKMKLLDLISLLLKGTFFSPVGAPKSNQIVVEPTQDEETIILSMRILQTFNFEGLSLLEFICECVLFYLDYDNVLVRKETVLTCTELVARDEMYLEKSAMAIKSLNEILEKLLNVGITDPEPQVRRIVFESLDKRFDYYLSHAQNIKTLFLALNDEVFQIREIVVSTLGRMADLNPACVLPSLRKTLIQLLTQLEYSSVSRGKEESATLLAHIIAASTRLVKPYVEPILRVLLPKLDQNNTPGVVGSILFAVGELAHIGGNELRPYLKRLCPIIIQTLQDQSSPMKRMEALKALCRLTSSTAYVIEPYVDYPDLLTNLISILKMEQGSGIRKETTRLLGVMGALDPYRYKVTQMDKEESEECFKGLVEVGNEEVSVNLHPTHDDYYPTIVIKSLVRILKDSSLSMHHTGVVQAIMYIFKTMGMRCVTFLPQVMDPYLSIMKVCQAGLLEFYFQQLSILIVIVRNHIRKYLDKIIELINEHWNVNIQNSLLDLIESISVAMNGEFRDYLPKLLPLILGILENDSSEKKQLTFKALQTIIVFGVDLEEYIYLTIPPIIKLFEKNENLMQLRRVAIETIGKICLRINFFNYSSRFIHPILRILNVHELKPTCVEALIVIAKQLNKDFIVFIPMVQKSLIKNKIQSNALNETISKILNNEETRVNYVETREEVNQNQSVKKLPVNQMNLCKSFEATQRSTKEDWNEWIRRFSVELLKESPCHSLRSCASLSSIYYPLARELFNVAFISCWTEMFDQFQDELIRSLEIALSSPTIPPEILQIILNLAEFMEHEEMSLPIDVKLLGAYAAKCHAFAKALHYKELEFINKSSPNTIESLISINNQLQQPDAAIGILVYTQSKQNFELKESWYEKLHRWEEALIAYEKRSLEDPDNSEYTFGKMRCLHALGDWERLSEVSQEKWLQADEDVRKQIAPLAAGAAWGLKQWESLDDYLSVIREDTADGSFFRAISALNKNDFSLAQGLIEKTRDLLDTELTALIGESYNRAYNVLVRIQMIVELEEIISFKKYPEKQPIIKECWMKRLSGCQRNVEVWQRILKIRSLVMEPEENIEMWIKFANLCRKAGRFSICNKIFLDLFKNNFVFKNAEVDKVLALKESSLKGSSLKASKSLGSGLLNSIPLNLISFDQSPPLIIYSFLKYSWETRDKVETLKSLYDFTLNLAGDLEIRKNSESNSETFSINEHSKLLAKCYHKLGQYQKSLLSDDSHSSIIHAFLEATRFNPEWYKAWHSWALANFQVVSDMEKSGQGNKQTIVSFVVPAVQGFFKSISLSFENSLQDTLRLLTLMFKYGYHPEGFNSVRIDTWLQVIPQLIARIHAPTPQVRRLIHCVLNDVGKEHPQALVYSLTVASKSTSYSRKTSALAIIEKMKSHSLHLVEQVLLVSQELIRVAILWQEVWHEGLEEASRLYFSDHNIEGMLGVLEPLHLMMERGAETLREISFTQAYGRDLQEANDWCKKYKKSNNVNDLNMAWDLYYHVFKRITKQLSQMTSLDLQYISPKLLNAKDLELAVPGTYKSNSQIIRIQMFHPTLTVITSKQRPRKCSIKGTDGKIYQYLLKGHEDLRQDERVMQLFGLVNNILASDPETFKRHLSIQRYPAIPLSQNSGLLGWVPHCDTLHALIREYREGRKVLLNVEHRMMLQMAPDYDNLTLLQKIEVFQTALNNTNGQDLYNVLWLKSKNSEAWLERRTNYTRSLAVMSMVGYILGLGDRHPSNLMLDRISGKIIHIDFGDCFEVAMHRDKFPEKIPFRLTRMLSNAMEVSGIEGSFRITCENVMRVLRSNKDSLMAVLEAFVYDPLINWRILSNNEPKKDLVKKSSDLQNEDSFGEVLNSKAVAVITRVSNKLTGRDFKTSVTLDIHAQVDKLIQQATAVENLCQCYIGWCPFW</sequence>
<dbReference type="FunFam" id="1.10.1070.11:FF:000007">
    <property type="entry name" value="Serine/threonine-protein kinase TOR"/>
    <property type="match status" value="1"/>
</dbReference>
<dbReference type="InterPro" id="IPR036940">
    <property type="entry name" value="PI3/4_kinase_cat_sf"/>
</dbReference>
<dbReference type="Proteomes" id="UP000030755">
    <property type="component" value="Unassembled WGS sequence"/>
</dbReference>
<dbReference type="EMBL" id="ML004987">
    <property type="protein sequence ID" value="RKP21108.1"/>
    <property type="molecule type" value="Genomic_DNA"/>
</dbReference>
<dbReference type="GO" id="GO:0005634">
    <property type="term" value="C:nucleus"/>
    <property type="evidence" value="ECO:0007669"/>
    <property type="project" value="TreeGrafter"/>
</dbReference>
<dbReference type="Pfam" id="PF02260">
    <property type="entry name" value="FATC"/>
    <property type="match status" value="1"/>
</dbReference>
<dbReference type="Pfam" id="PF23593">
    <property type="entry name" value="HEAT_ATR"/>
    <property type="match status" value="1"/>
</dbReference>
<keyword evidence="8" id="KW-0469">Meiosis</keyword>
<dbReference type="GO" id="GO:2000243">
    <property type="term" value="P:positive regulation of reproductive process"/>
    <property type="evidence" value="ECO:0007669"/>
    <property type="project" value="UniProtKB-ARBA"/>
</dbReference>
<evidence type="ECO:0000256" key="12">
    <source>
        <dbReference type="RuleBase" id="RU364109"/>
    </source>
</evidence>
<dbReference type="GO" id="GO:0031932">
    <property type="term" value="C:TORC2 complex"/>
    <property type="evidence" value="ECO:0007669"/>
    <property type="project" value="TreeGrafter"/>
</dbReference>
<dbReference type="Gene3D" id="3.30.1010.10">
    <property type="entry name" value="Phosphatidylinositol 3-kinase Catalytic Subunit, Chain A, domain 4"/>
    <property type="match status" value="1"/>
</dbReference>
<dbReference type="GO" id="GO:0000785">
    <property type="term" value="C:chromatin"/>
    <property type="evidence" value="ECO:0007669"/>
    <property type="project" value="UniProtKB-ARBA"/>
</dbReference>
<dbReference type="SUPFAM" id="SSF56112">
    <property type="entry name" value="Protein kinase-like (PK-like)"/>
    <property type="match status" value="1"/>
</dbReference>
<evidence type="ECO:0000259" key="14">
    <source>
        <dbReference type="PROSITE" id="PS51189"/>
    </source>
</evidence>
<keyword evidence="18" id="KW-1185">Reference proteome</keyword>
<dbReference type="Pfam" id="PF08771">
    <property type="entry name" value="FRB_dom"/>
    <property type="match status" value="1"/>
</dbReference>
<dbReference type="InterPro" id="IPR018936">
    <property type="entry name" value="PI3/4_kinase_CS"/>
</dbReference>
<keyword evidence="2 12" id="KW-0723">Serine/threonine-protein kinase</keyword>
<dbReference type="Pfam" id="PF00454">
    <property type="entry name" value="PI3_PI4_kinase"/>
    <property type="match status" value="1"/>
</dbReference>
<comment type="catalytic activity">
    <reaction evidence="10 12">
        <text>L-threonyl-[protein] + ATP = O-phospho-L-threonyl-[protein] + ADP + H(+)</text>
        <dbReference type="Rhea" id="RHEA:46608"/>
        <dbReference type="Rhea" id="RHEA-COMP:11060"/>
        <dbReference type="Rhea" id="RHEA-COMP:11605"/>
        <dbReference type="ChEBI" id="CHEBI:15378"/>
        <dbReference type="ChEBI" id="CHEBI:30013"/>
        <dbReference type="ChEBI" id="CHEBI:30616"/>
        <dbReference type="ChEBI" id="CHEBI:61977"/>
        <dbReference type="ChEBI" id="CHEBI:456216"/>
        <dbReference type="EC" id="2.7.11.1"/>
    </reaction>
</comment>
<dbReference type="GO" id="GO:0010605">
    <property type="term" value="P:negative regulation of macromolecule metabolic process"/>
    <property type="evidence" value="ECO:0007669"/>
    <property type="project" value="UniProtKB-ARBA"/>
</dbReference>
<dbReference type="PANTHER" id="PTHR11139:SF9">
    <property type="entry name" value="SERINE_THREONINE-PROTEIN KINASE MTOR"/>
    <property type="match status" value="1"/>
</dbReference>
<dbReference type="GO" id="GO:0010972">
    <property type="term" value="P:negative regulation of G2/M transition of mitotic cell cycle"/>
    <property type="evidence" value="ECO:0007669"/>
    <property type="project" value="UniProtKB-ARBA"/>
</dbReference>
<dbReference type="PROSITE" id="PS51190">
    <property type="entry name" value="FATC"/>
    <property type="match status" value="1"/>
</dbReference>
<dbReference type="Pfam" id="PF02259">
    <property type="entry name" value="FAT"/>
    <property type="match status" value="1"/>
</dbReference>
<keyword evidence="6 12" id="KW-0418">Kinase</keyword>
<evidence type="ECO:0000256" key="11">
    <source>
        <dbReference type="ARBA" id="ARBA00048679"/>
    </source>
</evidence>
<dbReference type="GO" id="GO:0045944">
    <property type="term" value="P:positive regulation of transcription by RNA polymerase II"/>
    <property type="evidence" value="ECO:0007669"/>
    <property type="project" value="UniProtKB-ARBA"/>
</dbReference>
<keyword evidence="3 12" id="KW-0808">Transferase</keyword>
<evidence type="ECO:0000256" key="1">
    <source>
        <dbReference type="ARBA" id="ARBA00011031"/>
    </source>
</evidence>
<gene>
    <name evidence="16" type="ORF">O9G_001615</name>
    <name evidence="17" type="ORF">ROZALSC1DRAFT_27453</name>
</gene>
<evidence type="ECO:0000313" key="16">
    <source>
        <dbReference type="EMBL" id="EPZ33264.1"/>
    </source>
</evidence>
<protein>
    <recommendedName>
        <fullName evidence="12">Serine/threonine-protein kinase TOR</fullName>
        <ecNumber evidence="12">2.7.11.1</ecNumber>
    </recommendedName>
</protein>
<dbReference type="PROSITE" id="PS00915">
    <property type="entry name" value="PI3_4_KINASE_1"/>
    <property type="match status" value="1"/>
</dbReference>
<dbReference type="InterPro" id="IPR036738">
    <property type="entry name" value="FRB_sf"/>
</dbReference>
<dbReference type="Gene3D" id="1.25.10.10">
    <property type="entry name" value="Leucine-rich Repeat Variant"/>
    <property type="match status" value="3"/>
</dbReference>
<dbReference type="FunFam" id="1.20.120.150:FF:000001">
    <property type="entry name" value="Serine/threonine-protein kinase TOR"/>
    <property type="match status" value="1"/>
</dbReference>